<evidence type="ECO:0000259" key="3">
    <source>
        <dbReference type="PROSITE" id="PS50404"/>
    </source>
</evidence>
<comment type="similarity">
    <text evidence="1">Belongs to the GST superfamily.</text>
</comment>
<evidence type="ECO:0000259" key="4">
    <source>
        <dbReference type="PROSITE" id="PS50405"/>
    </source>
</evidence>
<reference evidence="6" key="1">
    <citation type="submission" date="2017-05" db="EMBL/GenBank/DDBJ databases">
        <title>Complete and WGS of Bordetella genogroups.</title>
        <authorList>
            <person name="Spilker T."/>
            <person name="Lipuma J."/>
        </authorList>
    </citation>
    <scope>NUCLEOTIDE SEQUENCE [LARGE SCALE GENOMIC DNA]</scope>
    <source>
        <strain evidence="6">AU6712</strain>
    </source>
</reference>
<keyword evidence="2 5" id="KW-0808">Transferase</keyword>
<dbReference type="PROSITE" id="PS50404">
    <property type="entry name" value="GST_NTER"/>
    <property type="match status" value="1"/>
</dbReference>
<dbReference type="SFLD" id="SFLDG01150">
    <property type="entry name" value="Main.1:_Beta-like"/>
    <property type="match status" value="1"/>
</dbReference>
<accession>A0A261VV00</accession>
<name>A0A261VV00_9BORD</name>
<sequence>MRILGKTSSINVRKVLWTCDELGLRPVREDWGAGRRALDEPAFLALNPNAQVPVLVDDDFVLWESNSILRYLANRYAGGWLYPAAPRARARVDQWMDWQATDLNTAWRYAYLGLRRRAPAYQDGAQIQASCLAWSRAMGVLEARLGQTAAYVAGPDFSLADIVIGLSVLRWRVTDFDKPALPAIDAYCLRLAARPGFIAYAEP</sequence>
<dbReference type="InterPro" id="IPR040079">
    <property type="entry name" value="Glutathione_S-Trfase"/>
</dbReference>
<evidence type="ECO:0000256" key="2">
    <source>
        <dbReference type="ARBA" id="ARBA00022679"/>
    </source>
</evidence>
<dbReference type="RefSeq" id="WP_094810914.1">
    <property type="nucleotide sequence ID" value="NZ_NEVU01000001.1"/>
</dbReference>
<feature type="domain" description="GST N-terminal" evidence="3">
    <location>
        <begin position="1"/>
        <end position="80"/>
    </location>
</feature>
<feature type="domain" description="GST C-terminal" evidence="4">
    <location>
        <begin position="85"/>
        <end position="203"/>
    </location>
</feature>
<dbReference type="Proteomes" id="UP000216429">
    <property type="component" value="Unassembled WGS sequence"/>
</dbReference>
<dbReference type="CDD" id="cd03047">
    <property type="entry name" value="GST_N_2"/>
    <property type="match status" value="1"/>
</dbReference>
<dbReference type="InterPro" id="IPR036282">
    <property type="entry name" value="Glutathione-S-Trfase_C_sf"/>
</dbReference>
<dbReference type="PANTHER" id="PTHR44051">
    <property type="entry name" value="GLUTATHIONE S-TRANSFERASE-RELATED"/>
    <property type="match status" value="1"/>
</dbReference>
<dbReference type="SUPFAM" id="SSF47616">
    <property type="entry name" value="GST C-terminal domain-like"/>
    <property type="match status" value="1"/>
</dbReference>
<evidence type="ECO:0000313" key="5">
    <source>
        <dbReference type="EMBL" id="OZI77915.1"/>
    </source>
</evidence>
<dbReference type="FunFam" id="3.40.30.10:FF:000039">
    <property type="entry name" value="Glutathione S-transferase domain"/>
    <property type="match status" value="1"/>
</dbReference>
<dbReference type="PROSITE" id="PS50405">
    <property type="entry name" value="GST_CTER"/>
    <property type="match status" value="1"/>
</dbReference>
<dbReference type="Pfam" id="PF13409">
    <property type="entry name" value="GST_N_2"/>
    <property type="match status" value="1"/>
</dbReference>
<dbReference type="AlphaFoldDB" id="A0A261VV00"/>
<dbReference type="InterPro" id="IPR010987">
    <property type="entry name" value="Glutathione-S-Trfase_C-like"/>
</dbReference>
<organism evidence="5 6">
    <name type="scientific">Bordetella genomosp. 12</name>
    <dbReference type="NCBI Taxonomy" id="463035"/>
    <lineage>
        <taxon>Bacteria</taxon>
        <taxon>Pseudomonadati</taxon>
        <taxon>Pseudomonadota</taxon>
        <taxon>Betaproteobacteria</taxon>
        <taxon>Burkholderiales</taxon>
        <taxon>Alcaligenaceae</taxon>
        <taxon>Bordetella</taxon>
    </lineage>
</organism>
<evidence type="ECO:0000313" key="6">
    <source>
        <dbReference type="Proteomes" id="UP000216429"/>
    </source>
</evidence>
<dbReference type="Gene3D" id="1.20.1050.10">
    <property type="match status" value="1"/>
</dbReference>
<dbReference type="SFLD" id="SFLDG00358">
    <property type="entry name" value="Main_(cytGST)"/>
    <property type="match status" value="1"/>
</dbReference>
<dbReference type="OrthoDB" id="5958450at2"/>
<keyword evidence="6" id="KW-1185">Reference proteome</keyword>
<dbReference type="GO" id="GO:0016740">
    <property type="term" value="F:transferase activity"/>
    <property type="evidence" value="ECO:0007669"/>
    <property type="project" value="UniProtKB-KW"/>
</dbReference>
<dbReference type="EMBL" id="NEVU01000001">
    <property type="protein sequence ID" value="OZI77915.1"/>
    <property type="molecule type" value="Genomic_DNA"/>
</dbReference>
<dbReference type="PANTHER" id="PTHR44051:SF19">
    <property type="entry name" value="DISULFIDE-BOND OXIDOREDUCTASE YFCG"/>
    <property type="match status" value="1"/>
</dbReference>
<dbReference type="Gene3D" id="3.40.30.10">
    <property type="entry name" value="Glutaredoxin"/>
    <property type="match status" value="1"/>
</dbReference>
<proteinExistence type="inferred from homology"/>
<dbReference type="SFLD" id="SFLDS00019">
    <property type="entry name" value="Glutathione_Transferase_(cytos"/>
    <property type="match status" value="1"/>
</dbReference>
<comment type="caution">
    <text evidence="5">The sequence shown here is derived from an EMBL/GenBank/DDBJ whole genome shotgun (WGS) entry which is preliminary data.</text>
</comment>
<protein>
    <submittedName>
        <fullName evidence="5">Glutathione S-transferase</fullName>
    </submittedName>
</protein>
<dbReference type="InterPro" id="IPR036249">
    <property type="entry name" value="Thioredoxin-like_sf"/>
</dbReference>
<gene>
    <name evidence="5" type="ORF">CAL22_05165</name>
</gene>
<dbReference type="SUPFAM" id="SSF52833">
    <property type="entry name" value="Thioredoxin-like"/>
    <property type="match status" value="1"/>
</dbReference>
<evidence type="ECO:0000256" key="1">
    <source>
        <dbReference type="ARBA" id="ARBA00007409"/>
    </source>
</evidence>
<dbReference type="InterPro" id="IPR004045">
    <property type="entry name" value="Glutathione_S-Trfase_N"/>
</dbReference>